<dbReference type="AlphaFoldDB" id="A0A6A8D8B0"/>
<evidence type="ECO:0000256" key="6">
    <source>
        <dbReference type="ARBA" id="ARBA00023134"/>
    </source>
</evidence>
<dbReference type="InterPro" id="IPR031157">
    <property type="entry name" value="G_TR_CS"/>
</dbReference>
<dbReference type="Pfam" id="PF22042">
    <property type="entry name" value="EF-G_D2"/>
    <property type="match status" value="1"/>
</dbReference>
<evidence type="ECO:0000259" key="9">
    <source>
        <dbReference type="PROSITE" id="PS51722"/>
    </source>
</evidence>
<dbReference type="NCBIfam" id="TIGR00503">
    <property type="entry name" value="prfC"/>
    <property type="match status" value="1"/>
</dbReference>
<dbReference type="CDD" id="cd04169">
    <property type="entry name" value="RF3"/>
    <property type="match status" value="1"/>
</dbReference>
<dbReference type="InterPro" id="IPR041732">
    <property type="entry name" value="RF3_GTP-bd"/>
</dbReference>
<keyword evidence="6 8" id="KW-0342">GTP-binding</keyword>
<comment type="similarity">
    <text evidence="2 8">Belongs to the TRAFAC class translation factor GTPase superfamily. Classic translation factor GTPase family. PrfC subfamily.</text>
</comment>
<evidence type="ECO:0000313" key="11">
    <source>
        <dbReference type="Proteomes" id="UP000799092"/>
    </source>
</evidence>
<keyword evidence="5 8" id="KW-0648">Protein biosynthesis</keyword>
<dbReference type="InterPro" id="IPR009000">
    <property type="entry name" value="Transl_B-barrel_sf"/>
</dbReference>
<evidence type="ECO:0000256" key="7">
    <source>
        <dbReference type="ARBA" id="ARBA00073639"/>
    </source>
</evidence>
<dbReference type="PROSITE" id="PS51722">
    <property type="entry name" value="G_TR_2"/>
    <property type="match status" value="1"/>
</dbReference>
<proteinExistence type="inferred from homology"/>
<name>A0A6A8D8B0_9BACI</name>
<comment type="subcellular location">
    <subcellularLocation>
        <location evidence="1 8">Cytoplasm</location>
    </subcellularLocation>
</comment>
<comment type="caution">
    <text evidence="10">The sequence shown here is derived from an EMBL/GenBank/DDBJ whole genome shotgun (WGS) entry which is preliminary data.</text>
</comment>
<evidence type="ECO:0000313" key="10">
    <source>
        <dbReference type="EMBL" id="MRH41995.1"/>
    </source>
</evidence>
<dbReference type="PROSITE" id="PS00301">
    <property type="entry name" value="G_TR_1"/>
    <property type="match status" value="1"/>
</dbReference>
<evidence type="ECO:0000256" key="3">
    <source>
        <dbReference type="ARBA" id="ARBA00022490"/>
    </source>
</evidence>
<dbReference type="NCBIfam" id="NF001964">
    <property type="entry name" value="PRK00741.1"/>
    <property type="match status" value="1"/>
</dbReference>
<dbReference type="GO" id="GO:0016150">
    <property type="term" value="F:translation release factor activity, codon nonspecific"/>
    <property type="evidence" value="ECO:0007669"/>
    <property type="project" value="TreeGrafter"/>
</dbReference>
<keyword evidence="4 8" id="KW-0547">Nucleotide-binding</keyword>
<dbReference type="Proteomes" id="UP000799092">
    <property type="component" value="Unassembled WGS sequence"/>
</dbReference>
<dbReference type="InterPro" id="IPR053905">
    <property type="entry name" value="EF-G-like_DII"/>
</dbReference>
<protein>
    <recommendedName>
        <fullName evidence="7 8">Peptide chain release factor 3</fullName>
        <shortName evidence="8">RF-3</shortName>
    </recommendedName>
</protein>
<dbReference type="Pfam" id="PF16658">
    <property type="entry name" value="RF3_C"/>
    <property type="match status" value="1"/>
</dbReference>
<dbReference type="InterPro" id="IPR027417">
    <property type="entry name" value="P-loop_NTPase"/>
</dbReference>
<comment type="function">
    <text evidence="8">Increases the formation of ribosomal termination complexes and stimulates activities of RF-1 and RF-2. It binds guanine nucleotides and has strong preference for UGA stop codons. It may interact directly with the ribosome. The stimulation of RF-1 and RF-2 is significantly reduced by GTP and GDP, but not by GMP.</text>
</comment>
<feature type="binding site" evidence="8">
    <location>
        <begin position="85"/>
        <end position="89"/>
    </location>
    <ligand>
        <name>GTP</name>
        <dbReference type="ChEBI" id="CHEBI:37565"/>
    </ligand>
</feature>
<sequence length="530" mass="60650">MKISEEVNKRKTFAIISHPDAGKTTLTEKLLLFGNQIRSAGTVKAKKSGKFATSDWMEIEKQRGISVTSSVMNFPYLDYKVNILDTPGHEDFSEDTYRTLTAVDSVVMIIDATKGIEAQTIKLFKVCKMRGIPIFTFINKLDREGREPFELLEQIEEVLDIKTYPMNWPVGMGKRFLGIFDRHNKQFVKYNGNEEESYIPYTELDNPEHKDLVNNATYQETNGELELLDQAGDDFSIEEVLKGDQTPVFFGSALAPFGVQTFFDTFISMAPTPTARRTTDGLVSPDSDEFSGFVFKIQANMNPAHRDRVAFLRVCSGKFERGMTVKLARTDKPIKLSQTQQFVASAGGTVEEAYAGDIIGIYDPNAYRIGDTLTESKNTFEYDELPQFPPELFMRVTAKNVMKSKQYRKGIEQLVQEGAIQLFKGHPMETIIIGAVGQLQYEVFEYRMKHEYNVEIMLESIGERIPRWLKAEQVDTSLFDERNLLVKDREGNFLVLFKNDFALRWFKDKHPKVELTDLFEVNKYDQSYAE</sequence>
<dbReference type="Gene3D" id="2.40.30.10">
    <property type="entry name" value="Translation factors"/>
    <property type="match status" value="1"/>
</dbReference>
<organism evidence="10 11">
    <name type="scientific">Aquibacillus halophilus</name>
    <dbReference type="NCBI Taxonomy" id="930132"/>
    <lineage>
        <taxon>Bacteria</taxon>
        <taxon>Bacillati</taxon>
        <taxon>Bacillota</taxon>
        <taxon>Bacilli</taxon>
        <taxon>Bacillales</taxon>
        <taxon>Bacillaceae</taxon>
        <taxon>Aquibacillus</taxon>
    </lineage>
</organism>
<feature type="domain" description="Tr-type G" evidence="9">
    <location>
        <begin position="8"/>
        <end position="274"/>
    </location>
</feature>
<dbReference type="Gene3D" id="3.40.50.300">
    <property type="entry name" value="P-loop containing nucleotide triphosphate hydrolases"/>
    <property type="match status" value="1"/>
</dbReference>
<feature type="binding site" evidence="8">
    <location>
        <begin position="139"/>
        <end position="142"/>
    </location>
    <ligand>
        <name>GTP</name>
        <dbReference type="ChEBI" id="CHEBI:37565"/>
    </ligand>
</feature>
<dbReference type="Gene3D" id="3.30.70.3280">
    <property type="entry name" value="Peptide chain release factor 3, domain III"/>
    <property type="match status" value="1"/>
</dbReference>
<dbReference type="GO" id="GO:0016149">
    <property type="term" value="F:translation release factor activity, codon specific"/>
    <property type="evidence" value="ECO:0007669"/>
    <property type="project" value="UniProtKB-UniRule"/>
</dbReference>
<evidence type="ECO:0000256" key="5">
    <source>
        <dbReference type="ARBA" id="ARBA00022917"/>
    </source>
</evidence>
<dbReference type="GO" id="GO:0006449">
    <property type="term" value="P:regulation of translational termination"/>
    <property type="evidence" value="ECO:0007669"/>
    <property type="project" value="UniProtKB-UniRule"/>
</dbReference>
<dbReference type="HAMAP" id="MF_00072">
    <property type="entry name" value="Rel_fac_3"/>
    <property type="match status" value="1"/>
</dbReference>
<dbReference type="FunFam" id="3.30.70.3280:FF:000001">
    <property type="entry name" value="Peptide chain release factor 3"/>
    <property type="match status" value="1"/>
</dbReference>
<dbReference type="PANTHER" id="PTHR43556">
    <property type="entry name" value="PEPTIDE CHAIN RELEASE FACTOR RF3"/>
    <property type="match status" value="1"/>
</dbReference>
<keyword evidence="11" id="KW-1185">Reference proteome</keyword>
<keyword evidence="3 8" id="KW-0963">Cytoplasm</keyword>
<dbReference type="InterPro" id="IPR032090">
    <property type="entry name" value="RF3_C"/>
</dbReference>
<dbReference type="InterPro" id="IPR005225">
    <property type="entry name" value="Small_GTP-bd"/>
</dbReference>
<dbReference type="InterPro" id="IPR035647">
    <property type="entry name" value="EFG_III/V"/>
</dbReference>
<dbReference type="InterPro" id="IPR000795">
    <property type="entry name" value="T_Tr_GTP-bd_dom"/>
</dbReference>
<evidence type="ECO:0000256" key="4">
    <source>
        <dbReference type="ARBA" id="ARBA00022741"/>
    </source>
</evidence>
<dbReference type="EMBL" id="WJNG01000003">
    <property type="protein sequence ID" value="MRH41995.1"/>
    <property type="molecule type" value="Genomic_DNA"/>
</dbReference>
<dbReference type="Pfam" id="PF00009">
    <property type="entry name" value="GTP_EFTU"/>
    <property type="match status" value="1"/>
</dbReference>
<gene>
    <name evidence="8" type="primary">prfC</name>
    <name evidence="10" type="ORF">GH741_04810</name>
</gene>
<dbReference type="InterPro" id="IPR004548">
    <property type="entry name" value="PrfC"/>
</dbReference>
<dbReference type="RefSeq" id="WP_153735651.1">
    <property type="nucleotide sequence ID" value="NZ_WJNG01000003.1"/>
</dbReference>
<accession>A0A6A8D8B0</accession>
<dbReference type="GO" id="GO:0005829">
    <property type="term" value="C:cytosol"/>
    <property type="evidence" value="ECO:0007669"/>
    <property type="project" value="TreeGrafter"/>
</dbReference>
<feature type="binding site" evidence="8">
    <location>
        <begin position="17"/>
        <end position="24"/>
    </location>
    <ligand>
        <name>GTP</name>
        <dbReference type="ChEBI" id="CHEBI:37565"/>
    </ligand>
</feature>
<dbReference type="PANTHER" id="PTHR43556:SF2">
    <property type="entry name" value="PEPTIDE CHAIN RELEASE FACTOR RF3"/>
    <property type="match status" value="1"/>
</dbReference>
<evidence type="ECO:0000256" key="1">
    <source>
        <dbReference type="ARBA" id="ARBA00004496"/>
    </source>
</evidence>
<dbReference type="InterPro" id="IPR038467">
    <property type="entry name" value="RF3_dom_3_sf"/>
</dbReference>
<evidence type="ECO:0000256" key="8">
    <source>
        <dbReference type="HAMAP-Rule" id="MF_00072"/>
    </source>
</evidence>
<dbReference type="GO" id="GO:0005525">
    <property type="term" value="F:GTP binding"/>
    <property type="evidence" value="ECO:0007669"/>
    <property type="project" value="UniProtKB-UniRule"/>
</dbReference>
<dbReference type="OrthoDB" id="9804431at2"/>
<reference evidence="10" key="1">
    <citation type="submission" date="2019-11" db="EMBL/GenBank/DDBJ databases">
        <authorList>
            <person name="Li J."/>
        </authorList>
    </citation>
    <scope>NUCLEOTIDE SEQUENCE</scope>
    <source>
        <strain evidence="10">B6B</strain>
    </source>
</reference>
<dbReference type="GO" id="GO:0003924">
    <property type="term" value="F:GTPase activity"/>
    <property type="evidence" value="ECO:0007669"/>
    <property type="project" value="InterPro"/>
</dbReference>
<dbReference type="FunFam" id="3.40.50.300:FF:000542">
    <property type="entry name" value="Peptide chain release factor 3"/>
    <property type="match status" value="1"/>
</dbReference>
<dbReference type="PRINTS" id="PR00315">
    <property type="entry name" value="ELONGATNFCT"/>
</dbReference>
<dbReference type="SUPFAM" id="SSF52540">
    <property type="entry name" value="P-loop containing nucleoside triphosphate hydrolases"/>
    <property type="match status" value="1"/>
</dbReference>
<evidence type="ECO:0000256" key="2">
    <source>
        <dbReference type="ARBA" id="ARBA00009978"/>
    </source>
</evidence>
<dbReference type="SUPFAM" id="SSF54980">
    <property type="entry name" value="EF-G C-terminal domain-like"/>
    <property type="match status" value="1"/>
</dbReference>
<dbReference type="NCBIfam" id="TIGR00231">
    <property type="entry name" value="small_GTP"/>
    <property type="match status" value="1"/>
</dbReference>
<dbReference type="SUPFAM" id="SSF50447">
    <property type="entry name" value="Translation proteins"/>
    <property type="match status" value="1"/>
</dbReference>